<evidence type="ECO:0000259" key="6">
    <source>
        <dbReference type="Pfam" id="PF23247"/>
    </source>
</evidence>
<dbReference type="PRINTS" id="PR00364">
    <property type="entry name" value="DISEASERSIST"/>
</dbReference>
<dbReference type="Gene3D" id="3.80.10.10">
    <property type="entry name" value="Ribonuclease Inhibitor"/>
    <property type="match status" value="5"/>
</dbReference>
<feature type="domain" description="Disease resistance protein At4g27190-like leucine-rich repeats" evidence="6">
    <location>
        <begin position="1532"/>
        <end position="1654"/>
    </location>
</feature>
<dbReference type="Proteomes" id="UP001172457">
    <property type="component" value="Chromosome 7"/>
</dbReference>
<dbReference type="SUPFAM" id="SSF52047">
    <property type="entry name" value="RNI-like"/>
    <property type="match status" value="1"/>
</dbReference>
<sequence length="1761" mass="199918">MDIVTAIVTPVVESLMVPIKKHLGYLISYTKYMRDMGTKRRLLEAKILGVENHVKWNKSNNLEVPTEVESWLEEVAKIDAQVKSIPSDVGSCFNIKLRHKLGRKAFKIIEEINRVIEENSTINWTDHPIPLGKVDSMKASTSTPPCDHNDFKSRERTFMEALKALQPDHKSQMIALCGMGGVGKTTMMEKLKKATEERKLFNIIVKVVIGEKANTIAIQDAVADYLGISLTEKSESARSDRLRKSFENHSEGGKKKILVIFDDVWQSVHLNHIGLSPLPNQGVGFKFLLTSRDQSFCTMITEVEVSSTFKVDVIDEPEARSFFQRFVELSNDDHELQKIGDDIVRRCYGLPIALKTIAITLKDKNKNAWRDALSCLEHHDIDQVVHEVFGMSYKNLQDEEIKSFFLLCGLFPEDFDIPIEELMRYGWGLELFNKVYGIAHARDRLNTSIERLLHANLLISSQRVGCVKMHDLVRDFTLDLCSKGEHMSIVGNMSNWPAKLKTDSCKRISLTCTSMSKLPGNFKFPNLLLLKLMHGDDSFKFPKDFYEDMKNIQVIAYDKMKYPLFCRSLQCSTNLRTLCLHECCMFDFSSVGHLLNLEVLSFAHCRIKKLPSTIGKLKELKLLDVTGCDNLCIDDGVLRNLIKLEELYMRTYKVPRSTNEGIRFTHANRDELVHCSKNLTSLEIEFFENSDLPNNISLKKLERFKISLGCHLEESDGVNMHSFINTLMLVTEKGKLLDSKMNELFEKTEVLHLQVNDMNDLGEVLVESLHHHHSSFHNLRVLHICECVNLTSLFTVDMANGLIKLEYLKITNCHFLKTLVDSENGGVEAIKFQALKFLILGHLPNLMSLCNDVNEIELPRLEELILERLPSFTSIYANSKSGDVSTVQPLLNKEVRVSQLKKLEIRHMEKLIEIWPSDTEEVWISELRVITVERCDSVVNLFPRNPMSLLRHLEELQVRCCPSIDMIFNIDLGSVGEIDKTGICLRKIHLQKLQKLKTVWKIKGANKSGLLICCGLQVVEHLEIKDCVLFKNRFTITVSDGGESGRNNELIRSSQEQEISVISNEDITQVGDTVAPSHLICDLHHPDTISINNCKQVNVAFEMDTTGSGEFGISYSAMKQMIMGMHPSDMECTSHVWKCNWSKFLISQKQQPRPSSSFHNLATISLKSCNNIKYLFSPLMAKLLSNLNYISISFCDVIEEVVSNRDDEDVELVASTSSTNTSTCLFPYLDELYLDYLPNLKRIGGRGGGNQVSLSNTNTSTSSHDQFQITLVKIVILWFPQVDVLRWCLCQYFRVIRISKCDALSSVIPCYAVGQMQKLESLDISSCRSLVEVFESKGACCSTNIDEGSSTTLAIPRLQYTDVPQLSNLKTLRISYCDRLEYVFTFSTLESLMQLEQLYVTNCSVMKVIVKEEHGDEATMTSAAAKVVVFPRLQSIVLWKLPNLAGFILGKNEFRCPSLDHVRITSCPQMKVFTSGHLIAPKLKYIETSIGKYSIECGFNNFLIQNPFSCLDDSSSCPATSEGCACSFYNIITLEGMSDGVKRTFPPNKLLQLQKLKKIHVYWSDLIEEIFEAPERPDCELQSVIVKFPNLGLLFLNELRNLKYIWKNNPWIVLEFPNLTKLHISRCSSMEHVFNSSMVGSLLQLQELHIDDCKCMEVIVKEAKVVVEEACDGKLNEIITLPRLKSLKLKKLPSLKGFCLGKEAFSWPSLEKLEIVECPAIRIFTMGYSTTPELEVIDTRLGKCYLGEDLNSFVKTAQEER</sequence>
<dbReference type="GO" id="GO:0006952">
    <property type="term" value="P:defense response"/>
    <property type="evidence" value="ECO:0007669"/>
    <property type="project" value="UniProtKB-KW"/>
</dbReference>
<evidence type="ECO:0000256" key="4">
    <source>
        <dbReference type="ARBA" id="ARBA00022840"/>
    </source>
</evidence>
<evidence type="ECO:0000259" key="5">
    <source>
        <dbReference type="Pfam" id="PF00931"/>
    </source>
</evidence>
<dbReference type="GO" id="GO:0005524">
    <property type="term" value="F:ATP binding"/>
    <property type="evidence" value="ECO:0007669"/>
    <property type="project" value="UniProtKB-KW"/>
</dbReference>
<evidence type="ECO:0000256" key="1">
    <source>
        <dbReference type="ARBA" id="ARBA00008894"/>
    </source>
</evidence>
<feature type="domain" description="Disease resistance protein At4g27190-like leucine-rich repeats" evidence="6">
    <location>
        <begin position="1146"/>
        <end position="1243"/>
    </location>
</feature>
<keyword evidence="3" id="KW-0611">Plant defense</keyword>
<keyword evidence="4" id="KW-0067">ATP-binding</keyword>
<dbReference type="InterPro" id="IPR002182">
    <property type="entry name" value="NB-ARC"/>
</dbReference>
<dbReference type="SUPFAM" id="SSF52540">
    <property type="entry name" value="P-loop containing nucleoside triphosphate hydrolases"/>
    <property type="match status" value="1"/>
</dbReference>
<accession>A0AA38W995</accession>
<dbReference type="PANTHER" id="PTHR33463:SF96">
    <property type="entry name" value="LEUCINE-RICH REPEAT DOMAIN, L DOMAIN-LIKE PROTEIN-RELATED"/>
    <property type="match status" value="1"/>
</dbReference>
<feature type="domain" description="NB-ARC" evidence="5">
    <location>
        <begin position="159"/>
        <end position="328"/>
    </location>
</feature>
<evidence type="ECO:0000256" key="2">
    <source>
        <dbReference type="ARBA" id="ARBA00022614"/>
    </source>
</evidence>
<keyword evidence="4" id="KW-0547">Nucleotide-binding</keyword>
<dbReference type="InterPro" id="IPR057135">
    <property type="entry name" value="At4g27190-like_LRR"/>
</dbReference>
<keyword evidence="8" id="KW-1185">Reference proteome</keyword>
<dbReference type="InterPro" id="IPR027417">
    <property type="entry name" value="P-loop_NTPase"/>
</dbReference>
<evidence type="ECO:0000313" key="8">
    <source>
        <dbReference type="Proteomes" id="UP001172457"/>
    </source>
</evidence>
<name>A0AA38W995_9ASTR</name>
<dbReference type="Gene3D" id="1.10.8.430">
    <property type="entry name" value="Helical domain of apoptotic protease-activating factors"/>
    <property type="match status" value="1"/>
</dbReference>
<gene>
    <name evidence="7" type="ORF">OSB04_028445</name>
</gene>
<dbReference type="EMBL" id="JARYMX010000007">
    <property type="protein sequence ID" value="KAJ9541939.1"/>
    <property type="molecule type" value="Genomic_DNA"/>
</dbReference>
<protein>
    <submittedName>
        <fullName evidence="7">Uncharacterized protein</fullName>
    </submittedName>
</protein>
<reference evidence="7" key="1">
    <citation type="submission" date="2023-03" db="EMBL/GenBank/DDBJ databases">
        <title>Chromosome-scale reference genome and RAD-based genetic map of yellow starthistle (Centaurea solstitialis) reveal putative structural variation and QTLs associated with invader traits.</title>
        <authorList>
            <person name="Reatini B."/>
            <person name="Cang F.A."/>
            <person name="Jiang Q."/>
            <person name="Mckibben M.T.W."/>
            <person name="Barker M.S."/>
            <person name="Rieseberg L.H."/>
            <person name="Dlugosch K.M."/>
        </authorList>
    </citation>
    <scope>NUCLEOTIDE SEQUENCE</scope>
    <source>
        <strain evidence="7">CAN-66</strain>
        <tissue evidence="7">Leaf</tissue>
    </source>
</reference>
<dbReference type="InterPro" id="IPR050905">
    <property type="entry name" value="Plant_NBS-LRR"/>
</dbReference>
<comment type="caution">
    <text evidence="7">The sequence shown here is derived from an EMBL/GenBank/DDBJ whole genome shotgun (WGS) entry which is preliminary data.</text>
</comment>
<evidence type="ECO:0000256" key="3">
    <source>
        <dbReference type="ARBA" id="ARBA00022821"/>
    </source>
</evidence>
<dbReference type="GO" id="GO:0043531">
    <property type="term" value="F:ADP binding"/>
    <property type="evidence" value="ECO:0007669"/>
    <property type="project" value="InterPro"/>
</dbReference>
<organism evidence="7 8">
    <name type="scientific">Centaurea solstitialis</name>
    <name type="common">yellow star-thistle</name>
    <dbReference type="NCBI Taxonomy" id="347529"/>
    <lineage>
        <taxon>Eukaryota</taxon>
        <taxon>Viridiplantae</taxon>
        <taxon>Streptophyta</taxon>
        <taxon>Embryophyta</taxon>
        <taxon>Tracheophyta</taxon>
        <taxon>Spermatophyta</taxon>
        <taxon>Magnoliopsida</taxon>
        <taxon>eudicotyledons</taxon>
        <taxon>Gunneridae</taxon>
        <taxon>Pentapetalae</taxon>
        <taxon>asterids</taxon>
        <taxon>campanulids</taxon>
        <taxon>Asterales</taxon>
        <taxon>Asteraceae</taxon>
        <taxon>Carduoideae</taxon>
        <taxon>Cardueae</taxon>
        <taxon>Centaureinae</taxon>
        <taxon>Centaurea</taxon>
    </lineage>
</organism>
<feature type="domain" description="Disease resistance protein At4g27190-like leucine-rich repeats" evidence="6">
    <location>
        <begin position="675"/>
        <end position="813"/>
    </location>
</feature>
<keyword evidence="2" id="KW-0433">Leucine-rich repeat</keyword>
<dbReference type="SUPFAM" id="SSF52058">
    <property type="entry name" value="L domain-like"/>
    <property type="match status" value="2"/>
</dbReference>
<comment type="similarity">
    <text evidence="1">Belongs to the disease resistance NB-LRR family.</text>
</comment>
<dbReference type="Gene3D" id="3.40.50.300">
    <property type="entry name" value="P-loop containing nucleotide triphosphate hydrolases"/>
    <property type="match status" value="1"/>
</dbReference>
<feature type="domain" description="Disease resistance protein At4g27190-like leucine-rich repeats" evidence="6">
    <location>
        <begin position="1365"/>
        <end position="1471"/>
    </location>
</feature>
<feature type="domain" description="Disease resistance protein At4g27190-like leucine-rich repeats" evidence="6">
    <location>
        <begin position="900"/>
        <end position="1039"/>
    </location>
</feature>
<dbReference type="Pfam" id="PF23247">
    <property type="entry name" value="LRR_RPS2"/>
    <property type="match status" value="5"/>
</dbReference>
<evidence type="ECO:0000313" key="7">
    <source>
        <dbReference type="EMBL" id="KAJ9541939.1"/>
    </source>
</evidence>
<proteinExistence type="inferred from homology"/>
<dbReference type="InterPro" id="IPR032675">
    <property type="entry name" value="LRR_dom_sf"/>
</dbReference>
<dbReference type="Pfam" id="PF00931">
    <property type="entry name" value="NB-ARC"/>
    <property type="match status" value="1"/>
</dbReference>
<dbReference type="PANTHER" id="PTHR33463">
    <property type="entry name" value="NB-ARC DOMAIN-CONTAINING PROTEIN-RELATED"/>
    <property type="match status" value="1"/>
</dbReference>
<dbReference type="InterPro" id="IPR042197">
    <property type="entry name" value="Apaf_helical"/>
</dbReference>